<dbReference type="RefSeq" id="WP_146681993.1">
    <property type="nucleotide sequence ID" value="NZ_CP019646.1"/>
</dbReference>
<dbReference type="GO" id="GO:0008168">
    <property type="term" value="F:methyltransferase activity"/>
    <property type="evidence" value="ECO:0007669"/>
    <property type="project" value="UniProtKB-KW"/>
</dbReference>
<accession>A0A1Q2MAJ5</accession>
<dbReference type="STRING" id="1851148.SMSP2_00009"/>
<protein>
    <submittedName>
        <fullName evidence="2">Methylcobalamin:coenzyme M methyltransferase</fullName>
    </submittedName>
</protein>
<name>A0A1Q2MAJ5_9BACT</name>
<dbReference type="OrthoDB" id="9780425at2"/>
<evidence type="ECO:0000313" key="3">
    <source>
        <dbReference type="Proteomes" id="UP000188181"/>
    </source>
</evidence>
<dbReference type="Pfam" id="PF01208">
    <property type="entry name" value="URO-D"/>
    <property type="match status" value="1"/>
</dbReference>
<dbReference type="KEGG" id="pbas:SMSP2_00009"/>
<dbReference type="AlphaFoldDB" id="A0A1Q2MAJ5"/>
<keyword evidence="2" id="KW-0489">Methyltransferase</keyword>
<reference evidence="3" key="1">
    <citation type="submission" date="2017-02" db="EMBL/GenBank/DDBJ databases">
        <title>Comparative genomics and description of representatives of a novel lineage of planctomycetes thriving in anoxic sediments.</title>
        <authorList>
            <person name="Spring S."/>
            <person name="Bunk B."/>
            <person name="Sproer C."/>
        </authorList>
    </citation>
    <scope>NUCLEOTIDE SEQUENCE [LARGE SCALE GENOMIC DNA]</scope>
    <source>
        <strain evidence="3">SM-Chi-D1</strain>
    </source>
</reference>
<dbReference type="PANTHER" id="PTHR47099:SF1">
    <property type="entry name" value="METHYLCOBAMIDE:COM METHYLTRANSFERASE MTBA"/>
    <property type="match status" value="1"/>
</dbReference>
<evidence type="ECO:0000313" key="2">
    <source>
        <dbReference type="EMBL" id="AQQ69679.1"/>
    </source>
</evidence>
<dbReference type="SUPFAM" id="SSF51726">
    <property type="entry name" value="UROD/MetE-like"/>
    <property type="match status" value="1"/>
</dbReference>
<organism evidence="2 3">
    <name type="scientific">Limihaloglobus sulfuriphilus</name>
    <dbReference type="NCBI Taxonomy" id="1851148"/>
    <lineage>
        <taxon>Bacteria</taxon>
        <taxon>Pseudomonadati</taxon>
        <taxon>Planctomycetota</taxon>
        <taxon>Phycisphaerae</taxon>
        <taxon>Sedimentisphaerales</taxon>
        <taxon>Sedimentisphaeraceae</taxon>
        <taxon>Limihaloglobus</taxon>
    </lineage>
</organism>
<feature type="domain" description="Uroporphyrinogen decarboxylase (URO-D)" evidence="1">
    <location>
        <begin position="118"/>
        <end position="364"/>
    </location>
</feature>
<dbReference type="Proteomes" id="UP000188181">
    <property type="component" value="Chromosome"/>
</dbReference>
<gene>
    <name evidence="2" type="ORF">SMSP2_00009</name>
</gene>
<dbReference type="InterPro" id="IPR000257">
    <property type="entry name" value="Uroporphyrinogen_deCOase"/>
</dbReference>
<dbReference type="InterPro" id="IPR052024">
    <property type="entry name" value="Methanogen_methyltrans"/>
</dbReference>
<dbReference type="GO" id="GO:0006779">
    <property type="term" value="P:porphyrin-containing compound biosynthetic process"/>
    <property type="evidence" value="ECO:0007669"/>
    <property type="project" value="InterPro"/>
</dbReference>
<keyword evidence="2" id="KW-0808">Transferase</keyword>
<sequence>MQQTKDIGKIDIPRDFLEDNVNRYRKLMRGEKIEHAPFRLWLDNTFVCYHAKVDPVKYSTDLEVMFGAQKVVNDRFYDLRDFTIDVGNMDIFFDFDAFHEDYPNAQPFRVLEPALDNFDKYFCRKPVRECECVENINNAVKYFNARLPEHKKVGYYLGITGAMDLFSIIRGTENFFMDLYDKPQKVKRVFDFYLERALEWLEFANEQWGEYNLKNNNLHDKIDIGEDYCAYLPPELFRDFVVPYTGKIFETWKGRKLCSLHTDGDVVASGIELLNEANVEELMGFSPNIDINHYRKALPDVILGGNIHPIEVMIEGSPEDVKKAAKYCFESANQNQKFVLCTGGAISAGAKDENVDAFIEAAYKIVKY</sequence>
<proteinExistence type="predicted"/>
<dbReference type="GO" id="GO:0004853">
    <property type="term" value="F:uroporphyrinogen decarboxylase activity"/>
    <property type="evidence" value="ECO:0007669"/>
    <property type="project" value="InterPro"/>
</dbReference>
<evidence type="ECO:0000259" key="1">
    <source>
        <dbReference type="Pfam" id="PF01208"/>
    </source>
</evidence>
<dbReference type="GO" id="GO:0032259">
    <property type="term" value="P:methylation"/>
    <property type="evidence" value="ECO:0007669"/>
    <property type="project" value="UniProtKB-KW"/>
</dbReference>
<dbReference type="EMBL" id="CP019646">
    <property type="protein sequence ID" value="AQQ69679.1"/>
    <property type="molecule type" value="Genomic_DNA"/>
</dbReference>
<dbReference type="PANTHER" id="PTHR47099">
    <property type="entry name" value="METHYLCOBAMIDE:COM METHYLTRANSFERASE MTBA"/>
    <property type="match status" value="1"/>
</dbReference>
<dbReference type="Gene3D" id="3.20.20.210">
    <property type="match status" value="1"/>
</dbReference>
<dbReference type="InterPro" id="IPR038071">
    <property type="entry name" value="UROD/MetE-like_sf"/>
</dbReference>
<keyword evidence="3" id="KW-1185">Reference proteome</keyword>